<organism evidence="1 2">
    <name type="scientific">Fusarium decemcellulare</name>
    <dbReference type="NCBI Taxonomy" id="57161"/>
    <lineage>
        <taxon>Eukaryota</taxon>
        <taxon>Fungi</taxon>
        <taxon>Dikarya</taxon>
        <taxon>Ascomycota</taxon>
        <taxon>Pezizomycotina</taxon>
        <taxon>Sordariomycetes</taxon>
        <taxon>Hypocreomycetidae</taxon>
        <taxon>Hypocreales</taxon>
        <taxon>Nectriaceae</taxon>
        <taxon>Fusarium</taxon>
        <taxon>Fusarium decemcellulare species complex</taxon>
    </lineage>
</organism>
<protein>
    <submittedName>
        <fullName evidence="1">Uncharacterized protein</fullName>
    </submittedName>
</protein>
<sequence>MASHNICPSRPGPRTIRLLEIISAPDANVLEYKFREHCLDDPLPFEALSYVWGDPTDRLELTVEGQTVLVTVNLWCALQQLSFRHEHPPLWVDAICINQEDLVERQEQAALVGEIYGGAACVMVWLGPDADKECFEAYGLVKLIYRECGRLAQDKGCDVSTFAYRLAQTSDDKAFCEVTVSQIETAMAEANVPASAWQCLRRLFDSRWFTRIWCVQEIGFARSALILLGGMEPIPWEWLAVVTAWYKSHDLNNKVLPPAIDSVMYYYALYMLVGVEVDGHEGAEALIAALWRFHPFQATDPRDKVYGLLGLLGKSGQKLPMELRYVDTSVADVYAAAAMALINERRDLKILAFIHHTSEYIDADLTDGMPSWVPRWDTGPGLSSLNRNYRPGATITACGPHIYAEVSDSSPLTLEVKGLSFGQVDFVSRLIHGDLVSNLRDDVESVSVESKILRLWNGLLGH</sequence>
<gene>
    <name evidence="1" type="ORF">NM208_g17104</name>
</gene>
<evidence type="ECO:0000313" key="2">
    <source>
        <dbReference type="Proteomes" id="UP001148629"/>
    </source>
</evidence>
<accession>A0ACC1RAV3</accession>
<proteinExistence type="predicted"/>
<name>A0ACC1RAV3_9HYPO</name>
<evidence type="ECO:0000313" key="1">
    <source>
        <dbReference type="EMBL" id="KAJ3500616.1"/>
    </source>
</evidence>
<dbReference type="Proteomes" id="UP001148629">
    <property type="component" value="Unassembled WGS sequence"/>
</dbReference>
<dbReference type="EMBL" id="JANRMS010005855">
    <property type="protein sequence ID" value="KAJ3500616.1"/>
    <property type="molecule type" value="Genomic_DNA"/>
</dbReference>
<comment type="caution">
    <text evidence="1">The sequence shown here is derived from an EMBL/GenBank/DDBJ whole genome shotgun (WGS) entry which is preliminary data.</text>
</comment>
<keyword evidence="2" id="KW-1185">Reference proteome</keyword>
<reference evidence="1" key="1">
    <citation type="submission" date="2022-08" db="EMBL/GenBank/DDBJ databases">
        <title>Genome Sequence of Fusarium decemcellulare.</title>
        <authorList>
            <person name="Buettner E."/>
        </authorList>
    </citation>
    <scope>NUCLEOTIDE SEQUENCE</scope>
    <source>
        <strain evidence="1">Babe19</strain>
    </source>
</reference>